<reference evidence="1 2" key="1">
    <citation type="submission" date="2024-09" db="EMBL/GenBank/DDBJ databases">
        <authorList>
            <person name="Sun Q."/>
            <person name="Mori K."/>
        </authorList>
    </citation>
    <scope>NUCLEOTIDE SEQUENCE [LARGE SCALE GENOMIC DNA]</scope>
    <source>
        <strain evidence="1 2">CCM 7228</strain>
    </source>
</reference>
<proteinExistence type="predicted"/>
<evidence type="ECO:0000313" key="2">
    <source>
        <dbReference type="Proteomes" id="UP001589854"/>
    </source>
</evidence>
<dbReference type="RefSeq" id="WP_378938570.1">
    <property type="nucleotide sequence ID" value="NZ_JBHLVO010000034.1"/>
</dbReference>
<protein>
    <recommendedName>
        <fullName evidence="3">LXG domain-containing protein</fullName>
    </recommendedName>
</protein>
<accession>A0ABV6GL30</accession>
<sequence>MSNAGERALAAATQLEKIGFVDFTVDLVRGVYQVILNGSIEQLKAYAEFVSSVAKTLEDYQAEVIGANGQEELNTKADSYIKEIFQLEPTTSTHALTDDQYNNMMEHFSGVTITTGNESKSFDNLTEKSGTRSITNENLRLLVIAKLKQSAKESYDLIKTILKIGMQKVVVTNGEIFTKLTFHVDTQDTYEKTNNNYNTRSSGWGLGGAVGGSIGKLFGGSLSGGYRSSNLNVSVVNEKSTAASNVNVDVLGSVKIQFRTETFPSIDA</sequence>
<evidence type="ECO:0008006" key="3">
    <source>
        <dbReference type="Google" id="ProtNLM"/>
    </source>
</evidence>
<gene>
    <name evidence="1" type="ORF">ACFFIX_23825</name>
</gene>
<dbReference type="EMBL" id="JBHLVO010000034">
    <property type="protein sequence ID" value="MFC0274380.1"/>
    <property type="molecule type" value="Genomic_DNA"/>
</dbReference>
<evidence type="ECO:0000313" key="1">
    <source>
        <dbReference type="EMBL" id="MFC0274380.1"/>
    </source>
</evidence>
<organism evidence="1 2">
    <name type="scientific">Metabacillus herbersteinensis</name>
    <dbReference type="NCBI Taxonomy" id="283816"/>
    <lineage>
        <taxon>Bacteria</taxon>
        <taxon>Bacillati</taxon>
        <taxon>Bacillota</taxon>
        <taxon>Bacilli</taxon>
        <taxon>Bacillales</taxon>
        <taxon>Bacillaceae</taxon>
        <taxon>Metabacillus</taxon>
    </lineage>
</organism>
<keyword evidence="2" id="KW-1185">Reference proteome</keyword>
<comment type="caution">
    <text evidence="1">The sequence shown here is derived from an EMBL/GenBank/DDBJ whole genome shotgun (WGS) entry which is preliminary data.</text>
</comment>
<dbReference type="Proteomes" id="UP001589854">
    <property type="component" value="Unassembled WGS sequence"/>
</dbReference>
<name>A0ABV6GL30_9BACI</name>